<keyword evidence="6" id="KW-0175">Coiled coil</keyword>
<evidence type="ECO:0000259" key="8">
    <source>
        <dbReference type="Pfam" id="PF06886"/>
    </source>
</evidence>
<gene>
    <name evidence="9" type="ORF">CEY00_Acc05787</name>
</gene>
<name>A0A2R6RKE4_ACTCC</name>
<evidence type="ECO:0000256" key="3">
    <source>
        <dbReference type="ARBA" id="ARBA00022490"/>
    </source>
</evidence>
<keyword evidence="4" id="KW-0493">Microtubule</keyword>
<dbReference type="PANTHER" id="PTHR14326:SF58">
    <property type="entry name" value="TPX2 (TARGETING PROTEIN FOR XKLP2) PROTEIN FAMILY"/>
    <property type="match status" value="1"/>
</dbReference>
<accession>A0A2R6RKE4</accession>
<keyword evidence="3" id="KW-0963">Cytoplasm</keyword>
<dbReference type="GO" id="GO:0005880">
    <property type="term" value="C:nuclear microtubule"/>
    <property type="evidence" value="ECO:0007669"/>
    <property type="project" value="TreeGrafter"/>
</dbReference>
<keyword evidence="5" id="KW-0206">Cytoskeleton</keyword>
<dbReference type="GO" id="GO:0005819">
    <property type="term" value="C:spindle"/>
    <property type="evidence" value="ECO:0007669"/>
    <property type="project" value="InterPro"/>
</dbReference>
<evidence type="ECO:0000313" key="9">
    <source>
        <dbReference type="EMBL" id="PSS30501.1"/>
    </source>
</evidence>
<comment type="subcellular location">
    <subcellularLocation>
        <location evidence="1">Cytoplasm</location>
        <location evidence="1">Cytoskeleton</location>
    </subcellularLocation>
</comment>
<dbReference type="PANTHER" id="PTHR14326">
    <property type="entry name" value="TARGETING PROTEIN FOR XKLP2"/>
    <property type="match status" value="1"/>
</dbReference>
<dbReference type="Proteomes" id="UP000241394">
    <property type="component" value="Chromosome LG5"/>
</dbReference>
<evidence type="ECO:0000256" key="6">
    <source>
        <dbReference type="SAM" id="Coils"/>
    </source>
</evidence>
<dbReference type="EMBL" id="NKQK01000005">
    <property type="protein sequence ID" value="PSS30501.1"/>
    <property type="molecule type" value="Genomic_DNA"/>
</dbReference>
<feature type="compositionally biased region" description="Low complexity" evidence="7">
    <location>
        <begin position="330"/>
        <end position="340"/>
    </location>
</feature>
<dbReference type="GO" id="GO:0090307">
    <property type="term" value="P:mitotic spindle assembly"/>
    <property type="evidence" value="ECO:0007669"/>
    <property type="project" value="TreeGrafter"/>
</dbReference>
<dbReference type="InterPro" id="IPR009675">
    <property type="entry name" value="TPX2_fam"/>
</dbReference>
<dbReference type="Gramene" id="PSS30501">
    <property type="protein sequence ID" value="PSS30501"/>
    <property type="gene ID" value="CEY00_Acc05787"/>
</dbReference>
<feature type="region of interest" description="Disordered" evidence="7">
    <location>
        <begin position="168"/>
        <end position="235"/>
    </location>
</feature>
<dbReference type="FunCoup" id="A0A2R6RKE4">
    <property type="interactions" value="563"/>
</dbReference>
<feature type="compositionally biased region" description="Basic residues" evidence="7">
    <location>
        <begin position="109"/>
        <end position="124"/>
    </location>
</feature>
<feature type="region of interest" description="Disordered" evidence="7">
    <location>
        <begin position="267"/>
        <end position="286"/>
    </location>
</feature>
<feature type="coiled-coil region" evidence="6">
    <location>
        <begin position="448"/>
        <end position="487"/>
    </location>
</feature>
<dbReference type="AlphaFoldDB" id="A0A2R6RKE4"/>
<sequence>MLQESISERSNATPLSSLSLSHSTVKTTFGQMDLSAKNAGSVTPAKNPQANRSKMSEISENSDPNVTSPGFKLSNSPAIKSAAKSQKKSASKNRNPNPNPNPVVSPPRNKIRERKFVVAKRNSKKEKEKSSTVACKCKDKAGLLNPQKCLCVAYESLRASQEEFFKNRGRIDDQNGNRADNGVEGEEEENKLSQTLEIENGYEEKTEEVDGLGSNPDEVKQLGETGSSNVKRTRDKLLKEARENVPEPGSGRVMHLVKAFEKLLTIPKELDQKDEKESEDDNKDMKWALPGLQPKVAETQVSSSSFCPSDFFLTSENLGFDSRVSSSLDSNGSFTFSSRTSGGGRKSRRNSSESCGTFGGSRWMKRQVRATCQKPFKLHTEQRGRYKEEEFMKKIQQMVMEEEKQRIPIAQGLPWTTDEPECLVKPPVKDITRPVDLVLHSDVRAMERAEFDQQLVEKMSLIEQYREERERQQKLADEEEIRRLRKELVPRAQPMPYFDRPFIPRRSMKHPTIPKEPKIHIPQQKKIKCCMSWNDMYIHQQ</sequence>
<comment type="caution">
    <text evidence="9">The sequence shown here is derived from an EMBL/GenBank/DDBJ whole genome shotgun (WGS) entry which is preliminary data.</text>
</comment>
<feature type="compositionally biased region" description="Polar residues" evidence="7">
    <location>
        <begin position="1"/>
        <end position="14"/>
    </location>
</feature>
<dbReference type="GO" id="GO:0008017">
    <property type="term" value="F:microtubule binding"/>
    <property type="evidence" value="ECO:0007669"/>
    <property type="project" value="TreeGrafter"/>
</dbReference>
<feature type="compositionally biased region" description="Polar residues" evidence="7">
    <location>
        <begin position="38"/>
        <end position="68"/>
    </location>
</feature>
<feature type="region of interest" description="Disordered" evidence="7">
    <location>
        <begin position="324"/>
        <end position="359"/>
    </location>
</feature>
<dbReference type="GO" id="GO:0060236">
    <property type="term" value="P:regulation of mitotic spindle organization"/>
    <property type="evidence" value="ECO:0007669"/>
    <property type="project" value="InterPro"/>
</dbReference>
<evidence type="ECO:0000256" key="5">
    <source>
        <dbReference type="ARBA" id="ARBA00023212"/>
    </source>
</evidence>
<keyword evidence="10" id="KW-1185">Reference proteome</keyword>
<reference evidence="9 10" key="1">
    <citation type="submission" date="2017-07" db="EMBL/GenBank/DDBJ databases">
        <title>An improved, manually edited Actinidia chinensis var. chinensis (kiwifruit) genome highlights the challenges associated with draft genomes and gene prediction in plants.</title>
        <authorList>
            <person name="Pilkington S."/>
            <person name="Crowhurst R."/>
            <person name="Hilario E."/>
            <person name="Nardozza S."/>
            <person name="Fraser L."/>
            <person name="Peng Y."/>
            <person name="Gunaseelan K."/>
            <person name="Simpson R."/>
            <person name="Tahir J."/>
            <person name="Deroles S."/>
            <person name="Templeton K."/>
            <person name="Luo Z."/>
            <person name="Davy M."/>
            <person name="Cheng C."/>
            <person name="Mcneilage M."/>
            <person name="Scaglione D."/>
            <person name="Liu Y."/>
            <person name="Zhang Q."/>
            <person name="Datson P."/>
            <person name="De Silva N."/>
            <person name="Gardiner S."/>
            <person name="Bassett H."/>
            <person name="Chagne D."/>
            <person name="Mccallum J."/>
            <person name="Dzierzon H."/>
            <person name="Deng C."/>
            <person name="Wang Y.-Y."/>
            <person name="Barron N."/>
            <person name="Manako K."/>
            <person name="Bowen J."/>
            <person name="Foster T."/>
            <person name="Erridge Z."/>
            <person name="Tiffin H."/>
            <person name="Waite C."/>
            <person name="Davies K."/>
            <person name="Grierson E."/>
            <person name="Laing W."/>
            <person name="Kirk R."/>
            <person name="Chen X."/>
            <person name="Wood M."/>
            <person name="Montefiori M."/>
            <person name="Brummell D."/>
            <person name="Schwinn K."/>
            <person name="Catanach A."/>
            <person name="Fullerton C."/>
            <person name="Li D."/>
            <person name="Meiyalaghan S."/>
            <person name="Nieuwenhuizen N."/>
            <person name="Read N."/>
            <person name="Prakash R."/>
            <person name="Hunter D."/>
            <person name="Zhang H."/>
            <person name="Mckenzie M."/>
            <person name="Knabel M."/>
            <person name="Harris A."/>
            <person name="Allan A."/>
            <person name="Chen A."/>
            <person name="Janssen B."/>
            <person name="Plunkett B."/>
            <person name="Dwamena C."/>
            <person name="Voogd C."/>
            <person name="Leif D."/>
            <person name="Lafferty D."/>
            <person name="Souleyre E."/>
            <person name="Varkonyi-Gasic E."/>
            <person name="Gambi F."/>
            <person name="Hanley J."/>
            <person name="Yao J.-L."/>
            <person name="Cheung J."/>
            <person name="David K."/>
            <person name="Warren B."/>
            <person name="Marsh K."/>
            <person name="Snowden K."/>
            <person name="Lin-Wang K."/>
            <person name="Brian L."/>
            <person name="Martinez-Sanchez M."/>
            <person name="Wang M."/>
            <person name="Ileperuma N."/>
            <person name="Macnee N."/>
            <person name="Campin R."/>
            <person name="Mcatee P."/>
            <person name="Drummond R."/>
            <person name="Espley R."/>
            <person name="Ireland H."/>
            <person name="Wu R."/>
            <person name="Atkinson R."/>
            <person name="Karunairetnam S."/>
            <person name="Bulley S."/>
            <person name="Chunkath S."/>
            <person name="Hanley Z."/>
            <person name="Storey R."/>
            <person name="Thrimawithana A."/>
            <person name="Thomson S."/>
            <person name="David C."/>
            <person name="Testolin R."/>
        </authorList>
    </citation>
    <scope>NUCLEOTIDE SEQUENCE [LARGE SCALE GENOMIC DNA]</scope>
    <source>
        <strain evidence="10">cv. Red5</strain>
        <tissue evidence="9">Young leaf</tissue>
    </source>
</reference>
<feature type="domain" description="TPX2 C-terminal" evidence="8">
    <location>
        <begin position="438"/>
        <end position="512"/>
    </location>
</feature>
<dbReference type="InterPro" id="IPR027329">
    <property type="entry name" value="TPX2_C"/>
</dbReference>
<evidence type="ECO:0000256" key="1">
    <source>
        <dbReference type="ARBA" id="ARBA00004245"/>
    </source>
</evidence>
<proteinExistence type="inferred from homology"/>
<dbReference type="GO" id="GO:0030295">
    <property type="term" value="F:protein kinase activator activity"/>
    <property type="evidence" value="ECO:0007669"/>
    <property type="project" value="TreeGrafter"/>
</dbReference>
<evidence type="ECO:0000256" key="7">
    <source>
        <dbReference type="SAM" id="MobiDB-lite"/>
    </source>
</evidence>
<reference evidence="10" key="2">
    <citation type="journal article" date="2018" name="BMC Genomics">
        <title>A manually annotated Actinidia chinensis var. chinensis (kiwifruit) genome highlights the challenges associated with draft genomes and gene prediction in plants.</title>
        <authorList>
            <person name="Pilkington S.M."/>
            <person name="Crowhurst R."/>
            <person name="Hilario E."/>
            <person name="Nardozza S."/>
            <person name="Fraser L."/>
            <person name="Peng Y."/>
            <person name="Gunaseelan K."/>
            <person name="Simpson R."/>
            <person name="Tahir J."/>
            <person name="Deroles S.C."/>
            <person name="Templeton K."/>
            <person name="Luo Z."/>
            <person name="Davy M."/>
            <person name="Cheng C."/>
            <person name="McNeilage M."/>
            <person name="Scaglione D."/>
            <person name="Liu Y."/>
            <person name="Zhang Q."/>
            <person name="Datson P."/>
            <person name="De Silva N."/>
            <person name="Gardiner S.E."/>
            <person name="Bassett H."/>
            <person name="Chagne D."/>
            <person name="McCallum J."/>
            <person name="Dzierzon H."/>
            <person name="Deng C."/>
            <person name="Wang Y.Y."/>
            <person name="Barron L."/>
            <person name="Manako K."/>
            <person name="Bowen J."/>
            <person name="Foster T.M."/>
            <person name="Erridge Z.A."/>
            <person name="Tiffin H."/>
            <person name="Waite C.N."/>
            <person name="Davies K.M."/>
            <person name="Grierson E.P."/>
            <person name="Laing W.A."/>
            <person name="Kirk R."/>
            <person name="Chen X."/>
            <person name="Wood M."/>
            <person name="Montefiori M."/>
            <person name="Brummell D.A."/>
            <person name="Schwinn K.E."/>
            <person name="Catanach A."/>
            <person name="Fullerton C."/>
            <person name="Li D."/>
            <person name="Meiyalaghan S."/>
            <person name="Nieuwenhuizen N."/>
            <person name="Read N."/>
            <person name="Prakash R."/>
            <person name="Hunter D."/>
            <person name="Zhang H."/>
            <person name="McKenzie M."/>
            <person name="Knabel M."/>
            <person name="Harris A."/>
            <person name="Allan A.C."/>
            <person name="Gleave A."/>
            <person name="Chen A."/>
            <person name="Janssen B.J."/>
            <person name="Plunkett B."/>
            <person name="Ampomah-Dwamena C."/>
            <person name="Voogd C."/>
            <person name="Leif D."/>
            <person name="Lafferty D."/>
            <person name="Souleyre E.J.F."/>
            <person name="Varkonyi-Gasic E."/>
            <person name="Gambi F."/>
            <person name="Hanley J."/>
            <person name="Yao J.L."/>
            <person name="Cheung J."/>
            <person name="David K.M."/>
            <person name="Warren B."/>
            <person name="Marsh K."/>
            <person name="Snowden K.C."/>
            <person name="Lin-Wang K."/>
            <person name="Brian L."/>
            <person name="Martinez-Sanchez M."/>
            <person name="Wang M."/>
            <person name="Ileperuma N."/>
            <person name="Macnee N."/>
            <person name="Campin R."/>
            <person name="McAtee P."/>
            <person name="Drummond R.S.M."/>
            <person name="Espley R.V."/>
            <person name="Ireland H.S."/>
            <person name="Wu R."/>
            <person name="Atkinson R.G."/>
            <person name="Karunairetnam S."/>
            <person name="Bulley S."/>
            <person name="Chunkath S."/>
            <person name="Hanley Z."/>
            <person name="Storey R."/>
            <person name="Thrimawithana A.H."/>
            <person name="Thomson S."/>
            <person name="David C."/>
            <person name="Testolin R."/>
            <person name="Huang H."/>
            <person name="Hellens R.P."/>
            <person name="Schaffer R.J."/>
        </authorList>
    </citation>
    <scope>NUCLEOTIDE SEQUENCE [LARGE SCALE GENOMIC DNA]</scope>
    <source>
        <strain evidence="10">cv. Red5</strain>
    </source>
</reference>
<protein>
    <recommendedName>
        <fullName evidence="8">TPX2 C-terminal domain-containing protein</fullName>
    </recommendedName>
</protein>
<dbReference type="OMA" id="YIEQYKM"/>
<comment type="similarity">
    <text evidence="2">Belongs to the TPX2 family.</text>
</comment>
<dbReference type="OrthoDB" id="7677582at2759"/>
<evidence type="ECO:0000256" key="2">
    <source>
        <dbReference type="ARBA" id="ARBA00005885"/>
    </source>
</evidence>
<evidence type="ECO:0000256" key="4">
    <source>
        <dbReference type="ARBA" id="ARBA00022701"/>
    </source>
</evidence>
<organism evidence="9 10">
    <name type="scientific">Actinidia chinensis var. chinensis</name>
    <name type="common">Chinese soft-hair kiwi</name>
    <dbReference type="NCBI Taxonomy" id="1590841"/>
    <lineage>
        <taxon>Eukaryota</taxon>
        <taxon>Viridiplantae</taxon>
        <taxon>Streptophyta</taxon>
        <taxon>Embryophyta</taxon>
        <taxon>Tracheophyta</taxon>
        <taxon>Spermatophyta</taxon>
        <taxon>Magnoliopsida</taxon>
        <taxon>eudicotyledons</taxon>
        <taxon>Gunneridae</taxon>
        <taxon>Pentapetalae</taxon>
        <taxon>asterids</taxon>
        <taxon>Ericales</taxon>
        <taxon>Actinidiaceae</taxon>
        <taxon>Actinidia</taxon>
    </lineage>
</organism>
<dbReference type="Pfam" id="PF06886">
    <property type="entry name" value="TPX2"/>
    <property type="match status" value="1"/>
</dbReference>
<evidence type="ECO:0000313" key="10">
    <source>
        <dbReference type="Proteomes" id="UP000241394"/>
    </source>
</evidence>
<feature type="region of interest" description="Disordered" evidence="7">
    <location>
        <begin position="1"/>
        <end position="131"/>
    </location>
</feature>
<dbReference type="InParanoid" id="A0A2R6RKE4"/>